<dbReference type="OrthoDB" id="8538786at2"/>
<evidence type="ECO:0000256" key="4">
    <source>
        <dbReference type="ARBA" id="ARBA00022692"/>
    </source>
</evidence>
<organism evidence="8 9">
    <name type="scientific">Pseudidiomarina taiwanensis</name>
    <dbReference type="NCBI Taxonomy" id="337250"/>
    <lineage>
        <taxon>Bacteria</taxon>
        <taxon>Pseudomonadati</taxon>
        <taxon>Pseudomonadota</taxon>
        <taxon>Gammaproteobacteria</taxon>
        <taxon>Alteromonadales</taxon>
        <taxon>Idiomarinaceae</taxon>
        <taxon>Pseudidiomarina</taxon>
    </lineage>
</organism>
<evidence type="ECO:0000256" key="5">
    <source>
        <dbReference type="ARBA" id="ARBA00022989"/>
    </source>
</evidence>
<proteinExistence type="inferred from homology"/>
<accession>A0A432ZKN7</accession>
<dbReference type="RefSeq" id="WP_126826621.1">
    <property type="nucleotide sequence ID" value="NZ_PIQG01000002.1"/>
</dbReference>
<keyword evidence="3" id="KW-1003">Cell membrane</keyword>
<comment type="caution">
    <text evidence="8">The sequence shown here is derived from an EMBL/GenBank/DDBJ whole genome shotgun (WGS) entry which is preliminary data.</text>
</comment>
<keyword evidence="4 7" id="KW-0812">Transmembrane</keyword>
<dbReference type="InterPro" id="IPR050833">
    <property type="entry name" value="Poly_Biosynth_Transport"/>
</dbReference>
<reference evidence="8 9" key="1">
    <citation type="journal article" date="2011" name="Front. Microbiol.">
        <title>Genomic signatures of strain selection and enhancement in Bacillus atrophaeus var. globigii, a historical biowarfare simulant.</title>
        <authorList>
            <person name="Gibbons H.S."/>
            <person name="Broomall S.M."/>
            <person name="McNew L.A."/>
            <person name="Daligault H."/>
            <person name="Chapman C."/>
            <person name="Bruce D."/>
            <person name="Karavis M."/>
            <person name="Krepps M."/>
            <person name="McGregor P.A."/>
            <person name="Hong C."/>
            <person name="Park K.H."/>
            <person name="Akmal A."/>
            <person name="Feldman A."/>
            <person name="Lin J.S."/>
            <person name="Chang W.E."/>
            <person name="Higgs B.W."/>
            <person name="Demirev P."/>
            <person name="Lindquist J."/>
            <person name="Liem A."/>
            <person name="Fochler E."/>
            <person name="Read T.D."/>
            <person name="Tapia R."/>
            <person name="Johnson S."/>
            <person name="Bishop-Lilly K.A."/>
            <person name="Detter C."/>
            <person name="Han C."/>
            <person name="Sozhamannan S."/>
            <person name="Rosenzweig C.N."/>
            <person name="Skowronski E.W."/>
        </authorList>
    </citation>
    <scope>NUCLEOTIDE SEQUENCE [LARGE SCALE GENOMIC DNA]</scope>
    <source>
        <strain evidence="8 9">PIT1</strain>
    </source>
</reference>
<evidence type="ECO:0000313" key="9">
    <source>
        <dbReference type="Proteomes" id="UP000288279"/>
    </source>
</evidence>
<evidence type="ECO:0000256" key="7">
    <source>
        <dbReference type="SAM" id="Phobius"/>
    </source>
</evidence>
<gene>
    <name evidence="8" type="ORF">CWI83_05055</name>
</gene>
<feature type="transmembrane region" description="Helical" evidence="7">
    <location>
        <begin position="415"/>
        <end position="434"/>
    </location>
</feature>
<dbReference type="GO" id="GO:0005886">
    <property type="term" value="C:plasma membrane"/>
    <property type="evidence" value="ECO:0007669"/>
    <property type="project" value="UniProtKB-SubCell"/>
</dbReference>
<dbReference type="PANTHER" id="PTHR30250:SF10">
    <property type="entry name" value="LIPOPOLYSACCHARIDE BIOSYNTHESIS PROTEIN WZXC"/>
    <property type="match status" value="1"/>
</dbReference>
<feature type="transmembrane region" description="Helical" evidence="7">
    <location>
        <begin position="441"/>
        <end position="459"/>
    </location>
</feature>
<comment type="subcellular location">
    <subcellularLocation>
        <location evidence="1">Cell membrane</location>
        <topology evidence="1">Multi-pass membrane protein</topology>
    </subcellularLocation>
</comment>
<keyword evidence="9" id="KW-1185">Reference proteome</keyword>
<evidence type="ECO:0000256" key="2">
    <source>
        <dbReference type="ARBA" id="ARBA00007430"/>
    </source>
</evidence>
<dbReference type="Pfam" id="PF13440">
    <property type="entry name" value="Polysacc_synt_3"/>
    <property type="match status" value="1"/>
</dbReference>
<evidence type="ECO:0000256" key="3">
    <source>
        <dbReference type="ARBA" id="ARBA00022475"/>
    </source>
</evidence>
<feature type="transmembrane region" description="Helical" evidence="7">
    <location>
        <begin position="40"/>
        <end position="58"/>
    </location>
</feature>
<feature type="transmembrane region" description="Helical" evidence="7">
    <location>
        <begin position="367"/>
        <end position="395"/>
    </location>
</feature>
<feature type="transmembrane region" description="Helical" evidence="7">
    <location>
        <begin position="12"/>
        <end position="34"/>
    </location>
</feature>
<dbReference type="CDD" id="cd13127">
    <property type="entry name" value="MATE_tuaB_like"/>
    <property type="match status" value="1"/>
</dbReference>
<evidence type="ECO:0000313" key="8">
    <source>
        <dbReference type="EMBL" id="RUO78400.1"/>
    </source>
</evidence>
<name>A0A432ZKN7_9GAMM</name>
<keyword evidence="5 7" id="KW-1133">Transmembrane helix</keyword>
<feature type="transmembrane region" description="Helical" evidence="7">
    <location>
        <begin position="78"/>
        <end position="103"/>
    </location>
</feature>
<comment type="similarity">
    <text evidence="2">Belongs to the polysaccharide synthase family.</text>
</comment>
<feature type="transmembrane region" description="Helical" evidence="7">
    <location>
        <begin position="288"/>
        <end position="315"/>
    </location>
</feature>
<protein>
    <submittedName>
        <fullName evidence="8">Flippase</fullName>
    </submittedName>
</protein>
<sequence>MSLRKKAVHGMSWTLLDTLVNQAGMFFVLAYMARILGPESFGLVGMLAIFVAVAQSLINSGFSQALIQRSKYATSQDFSTVFFINLSISTVLYGSLFLFAPVIAEFYSESRLIEISRILFLVLIINAFSVVAIAKLSIKIDFKSITIANSISTILGATIGIALAINGFEHWSLVWMNIVKSSVNVAALWWRCKWIPKFEFSIESSRQLFGFGSKLLVAGLVAQIVNNLYVLLTGRYFNATQVGYLTQSTQLAQRASGVISSVLQRVTYPIMTSVSDDRERMVRIYKQLLEVTMLITLPAMFGLAAIAEPFVLIVLGEEWRAIVPVVMILCFARVMTPISSINLNILNAIGRSDLFLKVDLFKLPITFAAVLISAPFGINAIAWAVLITYAISFFINAYYPGKLFGFGALSQLKVAWKIFLSALVMFFFVCLIDYQSLIIELALKITIGILIYIAMLLILKVETFISYTKRLMARF</sequence>
<dbReference type="EMBL" id="PIQG01000002">
    <property type="protein sequence ID" value="RUO78400.1"/>
    <property type="molecule type" value="Genomic_DNA"/>
</dbReference>
<feature type="transmembrane region" description="Helical" evidence="7">
    <location>
        <begin position="146"/>
        <end position="165"/>
    </location>
</feature>
<feature type="transmembrane region" description="Helical" evidence="7">
    <location>
        <begin position="321"/>
        <end position="346"/>
    </location>
</feature>
<evidence type="ECO:0000256" key="6">
    <source>
        <dbReference type="ARBA" id="ARBA00023136"/>
    </source>
</evidence>
<feature type="transmembrane region" description="Helical" evidence="7">
    <location>
        <begin position="115"/>
        <end position="134"/>
    </location>
</feature>
<keyword evidence="6 7" id="KW-0472">Membrane</keyword>
<dbReference type="PANTHER" id="PTHR30250">
    <property type="entry name" value="PST FAMILY PREDICTED COLANIC ACID TRANSPORTER"/>
    <property type="match status" value="1"/>
</dbReference>
<dbReference type="AlphaFoldDB" id="A0A432ZKN7"/>
<dbReference type="Proteomes" id="UP000288279">
    <property type="component" value="Unassembled WGS sequence"/>
</dbReference>
<evidence type="ECO:0000256" key="1">
    <source>
        <dbReference type="ARBA" id="ARBA00004651"/>
    </source>
</evidence>